<proteinExistence type="predicted"/>
<dbReference type="Gene3D" id="3.30.559.10">
    <property type="entry name" value="Chloramphenicol acetyltransferase-like domain"/>
    <property type="match status" value="1"/>
</dbReference>
<sequence length="36" mass="4078">MPVSVQAHHALVDGVHTGKYFSRLHGWLNDPDNYTD</sequence>
<dbReference type="Proteomes" id="UP001168694">
    <property type="component" value="Unassembled WGS sequence"/>
</dbReference>
<evidence type="ECO:0008006" key="3">
    <source>
        <dbReference type="Google" id="ProtNLM"/>
    </source>
</evidence>
<organism evidence="1 2">
    <name type="scientific">Fictibacillus terranigra</name>
    <dbReference type="NCBI Taxonomy" id="3058424"/>
    <lineage>
        <taxon>Bacteria</taxon>
        <taxon>Bacillati</taxon>
        <taxon>Bacillota</taxon>
        <taxon>Bacilli</taxon>
        <taxon>Bacillales</taxon>
        <taxon>Fictibacillaceae</taxon>
        <taxon>Fictibacillus</taxon>
    </lineage>
</organism>
<dbReference type="EMBL" id="JAUHLN010000004">
    <property type="protein sequence ID" value="MDN4074973.1"/>
    <property type="molecule type" value="Genomic_DNA"/>
</dbReference>
<protein>
    <recommendedName>
        <fullName evidence="3">Chloramphenicol acetyltransferase</fullName>
    </recommendedName>
</protein>
<comment type="caution">
    <text evidence="1">The sequence shown here is derived from an EMBL/GenBank/DDBJ whole genome shotgun (WGS) entry which is preliminary data.</text>
</comment>
<name>A0ABT8EAM4_9BACL</name>
<dbReference type="SUPFAM" id="SSF52777">
    <property type="entry name" value="CoA-dependent acyltransferases"/>
    <property type="match status" value="1"/>
</dbReference>
<reference evidence="1" key="1">
    <citation type="submission" date="2023-06" db="EMBL/GenBank/DDBJ databases">
        <title>Draft Genome Sequences of Representative Paenibacillus Polymyxa, Bacillus cereus, Fictibacillus sp., and Brevibacillus agri Strains Isolated from Amazonian Dark Earth.</title>
        <authorList>
            <person name="Pellegrinetti T.A."/>
            <person name="Cunha I.C.M."/>
            <person name="Chaves M.G."/>
            <person name="Freitas A.S."/>
            <person name="Silva A.V.R."/>
            <person name="Tsai S.M."/>
            <person name="Mendes L.W."/>
        </authorList>
    </citation>
    <scope>NUCLEOTIDE SEQUENCE</scope>
    <source>
        <strain evidence="1">CENA-BCM004</strain>
    </source>
</reference>
<evidence type="ECO:0000313" key="2">
    <source>
        <dbReference type="Proteomes" id="UP001168694"/>
    </source>
</evidence>
<accession>A0ABT8EAM4</accession>
<evidence type="ECO:0000313" key="1">
    <source>
        <dbReference type="EMBL" id="MDN4074973.1"/>
    </source>
</evidence>
<gene>
    <name evidence="1" type="ORF">QYF49_18540</name>
</gene>
<keyword evidence="2" id="KW-1185">Reference proteome</keyword>
<dbReference type="InterPro" id="IPR023213">
    <property type="entry name" value="CAT-like_dom_sf"/>
</dbReference>
<dbReference type="RefSeq" id="WP_290401095.1">
    <property type="nucleotide sequence ID" value="NZ_JAUHLN010000004.1"/>
</dbReference>